<evidence type="ECO:0000313" key="9">
    <source>
        <dbReference type="EMBL" id="KAJ9693005.1"/>
    </source>
</evidence>
<dbReference type="Pfam" id="PF00085">
    <property type="entry name" value="Thioredoxin"/>
    <property type="match status" value="1"/>
</dbReference>
<name>A0AA38ZQC0_VITRO</name>
<dbReference type="CDD" id="cd02961">
    <property type="entry name" value="PDI_a_family"/>
    <property type="match status" value="1"/>
</dbReference>
<dbReference type="Proteomes" id="UP001168098">
    <property type="component" value="Unassembled WGS sequence"/>
</dbReference>
<dbReference type="InterPro" id="IPR036249">
    <property type="entry name" value="Thioredoxin-like_sf"/>
</dbReference>
<dbReference type="GO" id="GO:0006457">
    <property type="term" value="P:protein folding"/>
    <property type="evidence" value="ECO:0007669"/>
    <property type="project" value="TreeGrafter"/>
</dbReference>
<dbReference type="EC" id="5.3.4.1" evidence="4"/>
<dbReference type="GO" id="GO:0005788">
    <property type="term" value="C:endoplasmic reticulum lumen"/>
    <property type="evidence" value="ECO:0007669"/>
    <property type="project" value="UniProtKB-SubCell"/>
</dbReference>
<dbReference type="GO" id="GO:0034976">
    <property type="term" value="P:response to endoplasmic reticulum stress"/>
    <property type="evidence" value="ECO:0007669"/>
    <property type="project" value="TreeGrafter"/>
</dbReference>
<organism evidence="9 10">
    <name type="scientific">Vitis rotundifolia</name>
    <name type="common">Muscadine grape</name>
    <dbReference type="NCBI Taxonomy" id="103349"/>
    <lineage>
        <taxon>Eukaryota</taxon>
        <taxon>Viridiplantae</taxon>
        <taxon>Streptophyta</taxon>
        <taxon>Embryophyta</taxon>
        <taxon>Tracheophyta</taxon>
        <taxon>Spermatophyta</taxon>
        <taxon>Magnoliopsida</taxon>
        <taxon>eudicotyledons</taxon>
        <taxon>Gunneridae</taxon>
        <taxon>Pentapetalae</taxon>
        <taxon>rosids</taxon>
        <taxon>Vitales</taxon>
        <taxon>Vitaceae</taxon>
        <taxon>Viteae</taxon>
        <taxon>Vitis</taxon>
    </lineage>
</organism>
<accession>A0AA38ZQC0</accession>
<comment type="similarity">
    <text evidence="3">Belongs to the protein disulfide isomerase family.</text>
</comment>
<feature type="domain" description="Thioredoxin" evidence="8">
    <location>
        <begin position="101"/>
        <end position="222"/>
    </location>
</feature>
<gene>
    <name evidence="9" type="ORF">PVL29_011920</name>
</gene>
<comment type="catalytic activity">
    <reaction evidence="1">
        <text>Catalyzes the rearrangement of -S-S- bonds in proteins.</text>
        <dbReference type="EC" id="5.3.4.1"/>
    </reaction>
</comment>
<keyword evidence="10" id="KW-1185">Reference proteome</keyword>
<dbReference type="Gene3D" id="3.40.30.10">
    <property type="entry name" value="Glutaredoxin"/>
    <property type="match status" value="1"/>
</dbReference>
<dbReference type="GO" id="GO:0003756">
    <property type="term" value="F:protein disulfide isomerase activity"/>
    <property type="evidence" value="ECO:0007669"/>
    <property type="project" value="UniProtKB-EC"/>
</dbReference>
<dbReference type="PANTHER" id="PTHR18929">
    <property type="entry name" value="PROTEIN DISULFIDE ISOMERASE"/>
    <property type="match status" value="1"/>
</dbReference>
<evidence type="ECO:0000256" key="7">
    <source>
        <dbReference type="ARBA" id="ARBA00023284"/>
    </source>
</evidence>
<keyword evidence="5" id="KW-0256">Endoplasmic reticulum</keyword>
<dbReference type="EMBL" id="JARBHA010000009">
    <property type="protein sequence ID" value="KAJ9693005.1"/>
    <property type="molecule type" value="Genomic_DNA"/>
</dbReference>
<keyword evidence="7" id="KW-0676">Redox-active center</keyword>
<dbReference type="PROSITE" id="PS51352">
    <property type="entry name" value="THIOREDOXIN_2"/>
    <property type="match status" value="1"/>
</dbReference>
<sequence>MELDFEKYCNLGLSPRTVLPSNQHYLGIGKRNTKESLTRRSNLLSINEDFAEISFGDFHSFSCKSIPYRPVGVEMATRASICLFILAFVFSILASSPVKITAAEDEAREFVLTLAHSNFSDIVSKHDFVVVEFYAPWSSHCKKLDPEYEKAASILNSHDLPNILAKVDANDEANKELPSEFEIRGFQLFKILRNGGKSIEEYKGPREASADSGHLILLYLSLFTNSNFVPYKSLLPNSRDLDLSCDFNYPSWNFH</sequence>
<evidence type="ECO:0000313" key="10">
    <source>
        <dbReference type="Proteomes" id="UP001168098"/>
    </source>
</evidence>
<dbReference type="InterPro" id="IPR013766">
    <property type="entry name" value="Thioredoxin_domain"/>
</dbReference>
<comment type="subcellular location">
    <subcellularLocation>
        <location evidence="2">Endoplasmic reticulum lumen</location>
    </subcellularLocation>
</comment>
<reference evidence="9 10" key="1">
    <citation type="journal article" date="2023" name="BMC Biotechnol.">
        <title>Vitis rotundifolia cv Carlos genome sequencing.</title>
        <authorList>
            <person name="Huff M."/>
            <person name="Hulse-Kemp A."/>
            <person name="Scheffler B."/>
            <person name="Youngblood R."/>
            <person name="Simpson S."/>
            <person name="Babiker E."/>
            <person name="Staton M."/>
        </authorList>
    </citation>
    <scope>NUCLEOTIDE SEQUENCE [LARGE SCALE GENOMIC DNA]</scope>
    <source>
        <tissue evidence="9">Leaf</tissue>
    </source>
</reference>
<evidence type="ECO:0000259" key="8">
    <source>
        <dbReference type="PROSITE" id="PS51352"/>
    </source>
</evidence>
<evidence type="ECO:0000256" key="2">
    <source>
        <dbReference type="ARBA" id="ARBA00004319"/>
    </source>
</evidence>
<evidence type="ECO:0000256" key="3">
    <source>
        <dbReference type="ARBA" id="ARBA00006347"/>
    </source>
</evidence>
<evidence type="ECO:0000256" key="5">
    <source>
        <dbReference type="ARBA" id="ARBA00022824"/>
    </source>
</evidence>
<evidence type="ECO:0000256" key="6">
    <source>
        <dbReference type="ARBA" id="ARBA00023235"/>
    </source>
</evidence>
<comment type="caution">
    <text evidence="9">The sequence shown here is derived from an EMBL/GenBank/DDBJ whole genome shotgun (WGS) entry which is preliminary data.</text>
</comment>
<evidence type="ECO:0000256" key="1">
    <source>
        <dbReference type="ARBA" id="ARBA00001182"/>
    </source>
</evidence>
<evidence type="ECO:0000256" key="4">
    <source>
        <dbReference type="ARBA" id="ARBA00012723"/>
    </source>
</evidence>
<dbReference type="SUPFAM" id="SSF52833">
    <property type="entry name" value="Thioredoxin-like"/>
    <property type="match status" value="1"/>
</dbReference>
<keyword evidence="6" id="KW-0413">Isomerase</keyword>
<dbReference type="AlphaFoldDB" id="A0AA38ZQC0"/>
<dbReference type="PANTHER" id="PTHR18929:SF132">
    <property type="entry name" value="PROTEIN DISULFIDE-ISOMERASE A3"/>
    <property type="match status" value="1"/>
</dbReference>
<protein>
    <recommendedName>
        <fullName evidence="4">protein disulfide-isomerase</fullName>
        <ecNumber evidence="4">5.3.4.1</ecNumber>
    </recommendedName>
</protein>
<proteinExistence type="inferred from homology"/>